<sequence length="518" mass="59799">MNTKLCCIFFFVFVLFRLINAKQSQIDSIDLSYGFDFSKIKFDIEGLSRDAFANGFVFGTATSAYQVEGMANKEGRGQSIWDPFVKIPGNIAGNATGDVAVDQYHKYKEDVDIMKRMNFDAYRFSISWPRIFPNGTGEVNWKGVAYYNRLINYMIDKGITPYANLYHYDLPLALQERYGGLLGNQIVKDFANFAEFCFDHFGDRVKNWMTFNEPRVIAALGFDNGINPPCRCSKEYGNCTEGNSGTEPYIAAHHIILAHAAAVNIYRTNFQKAQGGQIGILLDFVHYEPLTRGKKDNYAAQRARDFHLGWFLHPITYGKYPRTMQAIVKERLPKFSEEEVGLVKGSIDFLGINHYTSFYMFNPDWPHPSAPGYQNDWHAGFAFEKNGVPIGPRSHSFWLYQVPWGMYKVLMYVKERYGNPNVIVSENGRDTPDIQLPEALFDLERIEYFKTYLQNMKRAIDEGANVTGYFAWSLLDNFEWLSGYTSRFGIVYVDYKNDLKRYPKMSAHWFKQMLQRKK</sequence>
<dbReference type="Gene3D" id="3.20.20.80">
    <property type="entry name" value="Glycosidases"/>
    <property type="match status" value="1"/>
</dbReference>
<dbReference type="OrthoDB" id="65569at2759"/>
<dbReference type="AlphaFoldDB" id="A0A6J1IZ66"/>
<dbReference type="FunFam" id="3.20.20.80:FF:000041">
    <property type="entry name" value="Beta-glucosidase 7"/>
    <property type="match status" value="1"/>
</dbReference>
<dbReference type="PANTHER" id="PTHR10353:SF196">
    <property type="entry name" value="BETA-GLUCOSIDASE"/>
    <property type="match status" value="1"/>
</dbReference>
<dbReference type="InterPro" id="IPR001360">
    <property type="entry name" value="Glyco_hydro_1"/>
</dbReference>
<dbReference type="SUPFAM" id="SSF51445">
    <property type="entry name" value="(Trans)glycosidases"/>
    <property type="match status" value="1"/>
</dbReference>
<evidence type="ECO:0000313" key="5">
    <source>
        <dbReference type="RefSeq" id="XP_022983397.1"/>
    </source>
</evidence>
<evidence type="ECO:0000256" key="3">
    <source>
        <dbReference type="SAM" id="SignalP"/>
    </source>
</evidence>
<name>A0A6J1IZ66_CUCMA</name>
<keyword evidence="3" id="KW-0732">Signal</keyword>
<dbReference type="PRINTS" id="PR00131">
    <property type="entry name" value="GLHYDRLASE1"/>
</dbReference>
<dbReference type="GeneID" id="111482003"/>
<dbReference type="GO" id="GO:0008422">
    <property type="term" value="F:beta-glucosidase activity"/>
    <property type="evidence" value="ECO:0007669"/>
    <property type="project" value="TreeGrafter"/>
</dbReference>
<evidence type="ECO:0000313" key="4">
    <source>
        <dbReference type="Proteomes" id="UP000504608"/>
    </source>
</evidence>
<dbReference type="Pfam" id="PF00232">
    <property type="entry name" value="Glyco_hydro_1"/>
    <property type="match status" value="1"/>
</dbReference>
<feature type="chain" id="PRO_5026850751" evidence="3">
    <location>
        <begin position="22"/>
        <end position="518"/>
    </location>
</feature>
<dbReference type="InterPro" id="IPR017853">
    <property type="entry name" value="GH"/>
</dbReference>
<dbReference type="Proteomes" id="UP000504608">
    <property type="component" value="Unplaced"/>
</dbReference>
<evidence type="ECO:0000256" key="1">
    <source>
        <dbReference type="ARBA" id="ARBA00010838"/>
    </source>
</evidence>
<accession>A0A6J1IZ66</accession>
<dbReference type="RefSeq" id="XP_022983397.1">
    <property type="nucleotide sequence ID" value="XM_023127629.1"/>
</dbReference>
<comment type="similarity">
    <text evidence="1 2">Belongs to the glycosyl hydrolase 1 family.</text>
</comment>
<dbReference type="PANTHER" id="PTHR10353">
    <property type="entry name" value="GLYCOSYL HYDROLASE"/>
    <property type="match status" value="1"/>
</dbReference>
<keyword evidence="4" id="KW-1185">Reference proteome</keyword>
<dbReference type="KEGG" id="cmax:111482003"/>
<organism evidence="4 5">
    <name type="scientific">Cucurbita maxima</name>
    <name type="common">Pumpkin</name>
    <name type="synonym">Winter squash</name>
    <dbReference type="NCBI Taxonomy" id="3661"/>
    <lineage>
        <taxon>Eukaryota</taxon>
        <taxon>Viridiplantae</taxon>
        <taxon>Streptophyta</taxon>
        <taxon>Embryophyta</taxon>
        <taxon>Tracheophyta</taxon>
        <taxon>Spermatophyta</taxon>
        <taxon>Magnoliopsida</taxon>
        <taxon>eudicotyledons</taxon>
        <taxon>Gunneridae</taxon>
        <taxon>Pentapetalae</taxon>
        <taxon>rosids</taxon>
        <taxon>fabids</taxon>
        <taxon>Cucurbitales</taxon>
        <taxon>Cucurbitaceae</taxon>
        <taxon>Cucurbiteae</taxon>
        <taxon>Cucurbita</taxon>
    </lineage>
</organism>
<evidence type="ECO:0000256" key="2">
    <source>
        <dbReference type="RuleBase" id="RU003690"/>
    </source>
</evidence>
<feature type="signal peptide" evidence="3">
    <location>
        <begin position="1"/>
        <end position="21"/>
    </location>
</feature>
<protein>
    <submittedName>
        <fullName evidence="5">Beta-glucosidase 44-like</fullName>
    </submittedName>
</protein>
<reference evidence="5" key="1">
    <citation type="submission" date="2025-08" db="UniProtKB">
        <authorList>
            <consortium name="RefSeq"/>
        </authorList>
    </citation>
    <scope>IDENTIFICATION</scope>
    <source>
        <tissue evidence="5">Young leaves</tissue>
    </source>
</reference>
<dbReference type="GO" id="GO:0005975">
    <property type="term" value="P:carbohydrate metabolic process"/>
    <property type="evidence" value="ECO:0007669"/>
    <property type="project" value="InterPro"/>
</dbReference>
<gene>
    <name evidence="5" type="primary">LOC111482003</name>
</gene>
<proteinExistence type="inferred from homology"/>